<feature type="region of interest" description="Disordered" evidence="1">
    <location>
        <begin position="68"/>
        <end position="107"/>
    </location>
</feature>
<dbReference type="Proteomes" id="UP000075635">
    <property type="component" value="Unassembled WGS sequence"/>
</dbReference>
<feature type="compositionally biased region" description="Polar residues" evidence="1">
    <location>
        <begin position="74"/>
        <end position="86"/>
    </location>
</feature>
<dbReference type="AlphaFoldDB" id="A0A150RVI7"/>
<proteinExistence type="predicted"/>
<reference evidence="2 3" key="1">
    <citation type="submission" date="2014-02" db="EMBL/GenBank/DDBJ databases">
        <title>The small core and large imbalanced accessory genome model reveals a collaborative survival strategy of Sorangium cellulosum strains in nature.</title>
        <authorList>
            <person name="Han K."/>
            <person name="Peng R."/>
            <person name="Blom J."/>
            <person name="Li Y.-Z."/>
        </authorList>
    </citation>
    <scope>NUCLEOTIDE SEQUENCE [LARGE SCALE GENOMIC DNA]</scope>
    <source>
        <strain evidence="2 3">So0011-07</strain>
    </source>
</reference>
<name>A0A150RVI7_SORCE</name>
<accession>A0A150RVI7</accession>
<sequence>MTVGDGSCEPLRHQELGSECVCLDFAKVTILGVTRETHLSIQAAFVLENKVAELVRCGKPLHVQVASRRDQDSNRSVVNAQTGTEQSVERCELQGDAEFHDDSKNIN</sequence>
<evidence type="ECO:0000313" key="3">
    <source>
        <dbReference type="Proteomes" id="UP000075635"/>
    </source>
</evidence>
<evidence type="ECO:0000256" key="1">
    <source>
        <dbReference type="SAM" id="MobiDB-lite"/>
    </source>
</evidence>
<protein>
    <submittedName>
        <fullName evidence="2">Uncharacterized protein</fullName>
    </submittedName>
</protein>
<dbReference type="EMBL" id="JEMB01001963">
    <property type="protein sequence ID" value="KYF84245.1"/>
    <property type="molecule type" value="Genomic_DNA"/>
</dbReference>
<organism evidence="2 3">
    <name type="scientific">Sorangium cellulosum</name>
    <name type="common">Polyangium cellulosum</name>
    <dbReference type="NCBI Taxonomy" id="56"/>
    <lineage>
        <taxon>Bacteria</taxon>
        <taxon>Pseudomonadati</taxon>
        <taxon>Myxococcota</taxon>
        <taxon>Polyangia</taxon>
        <taxon>Polyangiales</taxon>
        <taxon>Polyangiaceae</taxon>
        <taxon>Sorangium</taxon>
    </lineage>
</organism>
<gene>
    <name evidence="2" type="ORF">BE17_49425</name>
</gene>
<evidence type="ECO:0000313" key="2">
    <source>
        <dbReference type="EMBL" id="KYF84245.1"/>
    </source>
</evidence>
<comment type="caution">
    <text evidence="2">The sequence shown here is derived from an EMBL/GenBank/DDBJ whole genome shotgun (WGS) entry which is preliminary data.</text>
</comment>
<feature type="compositionally biased region" description="Basic and acidic residues" evidence="1">
    <location>
        <begin position="87"/>
        <end position="107"/>
    </location>
</feature>